<feature type="transmembrane region" description="Helical" evidence="7">
    <location>
        <begin position="611"/>
        <end position="631"/>
    </location>
</feature>
<feature type="transmembrane region" description="Helical" evidence="7">
    <location>
        <begin position="284"/>
        <end position="305"/>
    </location>
</feature>
<dbReference type="EMBL" id="MCHX01000118">
    <property type="protein sequence ID" value="OFJ50509.1"/>
    <property type="molecule type" value="Genomic_DNA"/>
</dbReference>
<proteinExistence type="inferred from homology"/>
<evidence type="ECO:0000256" key="7">
    <source>
        <dbReference type="SAM" id="Phobius"/>
    </source>
</evidence>
<feature type="transmembrane region" description="Helical" evidence="7">
    <location>
        <begin position="377"/>
        <end position="396"/>
    </location>
</feature>
<feature type="transmembrane region" description="Helical" evidence="7">
    <location>
        <begin position="546"/>
        <end position="568"/>
    </location>
</feature>
<reference evidence="9 10" key="1">
    <citation type="submission" date="2016-09" db="EMBL/GenBank/DDBJ databases">
        <title>genome sequence of Mycobacterium sp. 739 SCH.</title>
        <authorList>
            <person name="Greninger A.L."/>
            <person name="Qin X."/>
            <person name="Jerome K."/>
            <person name="Vora S."/>
            <person name="Quinn K."/>
        </authorList>
    </citation>
    <scope>NUCLEOTIDE SEQUENCE [LARGE SCALE GENOMIC DNA]</scope>
    <source>
        <strain evidence="9 10">SCH</strain>
    </source>
</reference>
<evidence type="ECO:0000256" key="3">
    <source>
        <dbReference type="ARBA" id="ARBA00022475"/>
    </source>
</evidence>
<evidence type="ECO:0000259" key="8">
    <source>
        <dbReference type="PROSITE" id="PS50156"/>
    </source>
</evidence>
<comment type="similarity">
    <text evidence="2">Belongs to the resistance-nodulation-cell division (RND) (TC 2.A.6) family. MmpL subfamily.</text>
</comment>
<keyword evidence="10" id="KW-1185">Reference proteome</keyword>
<comment type="subcellular location">
    <subcellularLocation>
        <location evidence="1">Cell membrane</location>
        <topology evidence="1">Multi-pass membrane protein</topology>
    </subcellularLocation>
</comment>
<evidence type="ECO:0000256" key="2">
    <source>
        <dbReference type="ARBA" id="ARBA00010157"/>
    </source>
</evidence>
<dbReference type="GO" id="GO:0005886">
    <property type="term" value="C:plasma membrane"/>
    <property type="evidence" value="ECO:0007669"/>
    <property type="project" value="UniProtKB-SubCell"/>
</dbReference>
<feature type="transmembrane region" description="Helical" evidence="7">
    <location>
        <begin position="235"/>
        <end position="256"/>
    </location>
</feature>
<comment type="caution">
    <text evidence="9">The sequence shown here is derived from an EMBL/GenBank/DDBJ whole genome shotgun (WGS) entry which is preliminary data.</text>
</comment>
<feature type="domain" description="SSD" evidence="8">
    <location>
        <begin position="568"/>
        <end position="714"/>
    </location>
</feature>
<dbReference type="RefSeq" id="WP_070356262.1">
    <property type="nucleotide sequence ID" value="NZ_CP043474.1"/>
</dbReference>
<protein>
    <recommendedName>
        <fullName evidence="8">SSD domain-containing protein</fullName>
    </recommendedName>
</protein>
<evidence type="ECO:0000256" key="1">
    <source>
        <dbReference type="ARBA" id="ARBA00004651"/>
    </source>
</evidence>
<name>A0A1E8PXU7_9MYCO</name>
<dbReference type="InterPro" id="IPR000731">
    <property type="entry name" value="SSD"/>
</dbReference>
<gene>
    <name evidence="9" type="ORF">BEL07_27840</name>
</gene>
<organism evidence="9 10">
    <name type="scientific">Mycolicibacterium grossiae</name>
    <dbReference type="NCBI Taxonomy" id="1552759"/>
    <lineage>
        <taxon>Bacteria</taxon>
        <taxon>Bacillati</taxon>
        <taxon>Actinomycetota</taxon>
        <taxon>Actinomycetes</taxon>
        <taxon>Mycobacteriales</taxon>
        <taxon>Mycobacteriaceae</taxon>
        <taxon>Mycolicibacterium</taxon>
    </lineage>
</organism>
<dbReference type="InterPro" id="IPR050545">
    <property type="entry name" value="Mycobact_MmpL"/>
</dbReference>
<dbReference type="InterPro" id="IPR004869">
    <property type="entry name" value="MMPL_dom"/>
</dbReference>
<feature type="transmembrane region" description="Helical" evidence="7">
    <location>
        <begin position="652"/>
        <end position="679"/>
    </location>
</feature>
<evidence type="ECO:0000313" key="10">
    <source>
        <dbReference type="Proteomes" id="UP000178953"/>
    </source>
</evidence>
<dbReference type="Gene3D" id="1.20.1640.10">
    <property type="entry name" value="Multidrug efflux transporter AcrB transmembrane domain"/>
    <property type="match status" value="2"/>
</dbReference>
<dbReference type="AlphaFoldDB" id="A0A1E8PXU7"/>
<dbReference type="PANTHER" id="PTHR33406">
    <property type="entry name" value="MEMBRANE PROTEIN MJ1562-RELATED"/>
    <property type="match status" value="1"/>
</dbReference>
<feature type="transmembrane region" description="Helical" evidence="7">
    <location>
        <begin position="311"/>
        <end position="336"/>
    </location>
</feature>
<dbReference type="SUPFAM" id="SSF82866">
    <property type="entry name" value="Multidrug efflux transporter AcrB transmembrane domain"/>
    <property type="match status" value="2"/>
</dbReference>
<keyword evidence="6 7" id="KW-0472">Membrane</keyword>
<feature type="transmembrane region" description="Helical" evidence="7">
    <location>
        <begin position="573"/>
        <end position="591"/>
    </location>
</feature>
<dbReference type="PROSITE" id="PS50156">
    <property type="entry name" value="SSD"/>
    <property type="match status" value="2"/>
</dbReference>
<keyword evidence="5 7" id="KW-1133">Transmembrane helix</keyword>
<keyword evidence="4 7" id="KW-0812">Transmembrane</keyword>
<evidence type="ECO:0000256" key="6">
    <source>
        <dbReference type="ARBA" id="ARBA00023136"/>
    </source>
</evidence>
<dbReference type="Proteomes" id="UP000178953">
    <property type="component" value="Unassembled WGS sequence"/>
</dbReference>
<evidence type="ECO:0000313" key="9">
    <source>
        <dbReference type="EMBL" id="OFJ50509.1"/>
    </source>
</evidence>
<evidence type="ECO:0000256" key="5">
    <source>
        <dbReference type="ARBA" id="ARBA00022989"/>
    </source>
</evidence>
<dbReference type="Pfam" id="PF03176">
    <property type="entry name" value="MMPL"/>
    <property type="match status" value="2"/>
</dbReference>
<feature type="transmembrane region" description="Helical" evidence="7">
    <location>
        <begin position="185"/>
        <end position="204"/>
    </location>
</feature>
<sequence length="762" mass="80151">MQFIARLALAAPRLILLAAAVVAIAAGVYGIHVTKSLSAAGFRDPGAESSRVADLMADRFGQGDLQMVLTVDAAASPGGARGAAAQAVGHDVVDGVRGYPFVATVASPWTVPAATANALLSSDGSTGLVVIGIDGDGSDAQRHAGELAERFAGTRGDVTVTAGGPAMAYVEVNRQSERDLLTMEALALPFTFLILIGVFGGLLAAAIPLAVGIWAIVGSTALLRLLTAVTDVSTFALNLTIAMGLALAVDYTLLIVSRFREERAAGAPVEAALCQTMATAGRTVVFSATTVGLSMVALALFPMYFLRSFAYAGITVVALTALAALVIAPAAIVVLGDRLDAVDLRRYARRVLGRPGAARTVDDTFWYRTARFATRRAVAVGIGVTVLLLTLGAPFLDVKWGFPDERMLPASASARQVGDQLRTEFGYDPSTAMTIVVPDADDVAAVEMSRFARDLSATYYVTSVSAPTGTFVSGALRGPPSAPTGVADGSAFLTVTSTAPVVTDETPSPLDWMRSVVGPDGRPFLIGGIAQVTHDNAEAISSRLPLVLLVIGAITFGLLFLLTGSLLLPIKAVVLNVLSLTATFGALVWIFQEGALGALGTTATGSLVAHVPVLLFCIAFGLSMDYEVFLLSRIREYWLEGGRRTRADNDEAIALGLSRTGRIVTAAALLMAVSFAALMASEVSIMRMFGLGLTLAVLVDATLVRMLLVPAFMHLMGPRNWWAPDGMRRWHDRFGLRECGPVRLRAARGRHRMPSEMVRVRH</sequence>
<dbReference type="PANTHER" id="PTHR33406:SF11">
    <property type="entry name" value="MEMBRANE PROTEIN SCO6666-RELATED"/>
    <property type="match status" value="1"/>
</dbReference>
<feature type="domain" description="SSD" evidence="8">
    <location>
        <begin position="204"/>
        <end position="334"/>
    </location>
</feature>
<accession>A0A1E8PXU7</accession>
<keyword evidence="3" id="KW-1003">Cell membrane</keyword>
<dbReference type="OrthoDB" id="7051771at2"/>
<evidence type="ECO:0000256" key="4">
    <source>
        <dbReference type="ARBA" id="ARBA00022692"/>
    </source>
</evidence>